<accession>A0ABT6ACZ1</accession>
<sequence>MSEDLDRYELRARQLRILAGLHRKRAAELDLAAEAALATRSMRRFAELLTEAELRDLAEHPDLAELNVQLDGFYGAGPVRPDEEPT</sequence>
<keyword evidence="2" id="KW-1185">Reference proteome</keyword>
<evidence type="ECO:0000313" key="2">
    <source>
        <dbReference type="Proteomes" id="UP001221150"/>
    </source>
</evidence>
<organism evidence="1 2">
    <name type="scientific">Streptomyces tropicalis</name>
    <dbReference type="NCBI Taxonomy" id="3034234"/>
    <lineage>
        <taxon>Bacteria</taxon>
        <taxon>Bacillati</taxon>
        <taxon>Actinomycetota</taxon>
        <taxon>Actinomycetes</taxon>
        <taxon>Kitasatosporales</taxon>
        <taxon>Streptomycetaceae</taxon>
        <taxon>Streptomyces</taxon>
    </lineage>
</organism>
<dbReference type="EMBL" id="JARJBB010000023">
    <property type="protein sequence ID" value="MDF3302520.1"/>
    <property type="molecule type" value="Genomic_DNA"/>
</dbReference>
<gene>
    <name evidence="1" type="ORF">P3H78_28670</name>
</gene>
<reference evidence="1 2" key="1">
    <citation type="submission" date="2023-03" db="EMBL/GenBank/DDBJ databases">
        <title>Draft genome sequence of Streptomyces sp. K1PA1 isolated from peat swamp forest in Thailand.</title>
        <authorList>
            <person name="Klaysubun C."/>
            <person name="Duangmal K."/>
        </authorList>
    </citation>
    <scope>NUCLEOTIDE SEQUENCE [LARGE SCALE GENOMIC DNA]</scope>
    <source>
        <strain evidence="1 2">K1PA1</strain>
    </source>
</reference>
<comment type="caution">
    <text evidence="1">The sequence shown here is derived from an EMBL/GenBank/DDBJ whole genome shotgun (WGS) entry which is preliminary data.</text>
</comment>
<proteinExistence type="predicted"/>
<dbReference type="Proteomes" id="UP001221150">
    <property type="component" value="Unassembled WGS sequence"/>
</dbReference>
<dbReference type="RefSeq" id="WP_276112078.1">
    <property type="nucleotide sequence ID" value="NZ_JARJBB010000023.1"/>
</dbReference>
<name>A0ABT6ACZ1_9ACTN</name>
<protein>
    <submittedName>
        <fullName evidence="1">Uncharacterized protein</fullName>
    </submittedName>
</protein>
<evidence type="ECO:0000313" key="1">
    <source>
        <dbReference type="EMBL" id="MDF3302520.1"/>
    </source>
</evidence>